<keyword evidence="2" id="KW-0560">Oxidoreductase</keyword>
<evidence type="ECO:0000259" key="4">
    <source>
        <dbReference type="Pfam" id="PF19328"/>
    </source>
</evidence>
<feature type="domain" description="2,4-diaminopentanoate dehydrogenase C-terminal" evidence="4">
    <location>
        <begin position="141"/>
        <end position="342"/>
    </location>
</feature>
<evidence type="ECO:0000256" key="1">
    <source>
        <dbReference type="ARBA" id="ARBA00022857"/>
    </source>
</evidence>
<evidence type="ECO:0000259" key="3">
    <source>
        <dbReference type="Pfam" id="PF01113"/>
    </source>
</evidence>
<protein>
    <submittedName>
        <fullName evidence="6">Dihydrodipicolinate reductase</fullName>
    </submittedName>
</protein>
<dbReference type="SUPFAM" id="SSF51735">
    <property type="entry name" value="NAD(P)-binding Rossmann-fold domains"/>
    <property type="match status" value="1"/>
</dbReference>
<evidence type="ECO:0000256" key="2">
    <source>
        <dbReference type="ARBA" id="ARBA00023002"/>
    </source>
</evidence>
<keyword evidence="1" id="KW-0521">NADP</keyword>
<dbReference type="EMBL" id="LGCM01000003">
    <property type="protein sequence ID" value="KPL91612.1"/>
    <property type="molecule type" value="Genomic_DNA"/>
</dbReference>
<sequence>MEPIRVLQWGLGAMGSGMARLMLEKSGLKIEAVIDGRPDYVGKDLGDVLGVGKSLGVTITNRPEDVLKKEKVDLVILATTSWLSEQMPDLRKVLSAGINCISIAEEMADPYAQSPELARELDELAKKHGVSVLGTGVNPGFVLDLLVVTLTGGNHSVERIEASRVNDLSPYGPTVMKSQGVGTTPEAFRAGVADGSIVGHVGFPESIHMISDALGLGVDRIEQSREPIISKVHRETPHVTVEPGMVAGCAHIGVGYRGDKEVIRLIHPQQIHPQLENQDTGDYIHIYGKPEIHMAVKPEIAGGIATMGIAVNMIPHVVAATPGLKRMIDLPAPAALMGESAYSRHI</sequence>
<organism evidence="5">
    <name type="scientific">Levilinea saccharolytica</name>
    <dbReference type="NCBI Taxonomy" id="229921"/>
    <lineage>
        <taxon>Bacteria</taxon>
        <taxon>Bacillati</taxon>
        <taxon>Chloroflexota</taxon>
        <taxon>Anaerolineae</taxon>
        <taxon>Anaerolineales</taxon>
        <taxon>Anaerolineaceae</taxon>
        <taxon>Levilinea</taxon>
    </lineage>
</organism>
<reference evidence="6 7" key="2">
    <citation type="submission" date="2015-07" db="EMBL/GenBank/DDBJ databases">
        <title>Genome sequence of Levilinea saccharolytica DSM 16555.</title>
        <authorList>
            <person name="Hemp J."/>
            <person name="Ward L.M."/>
            <person name="Pace L.A."/>
            <person name="Fischer W.W."/>
        </authorList>
    </citation>
    <scope>NUCLEOTIDE SEQUENCE [LARGE SCALE GENOMIC DNA]</scope>
    <source>
        <strain evidence="6 7">KIBI-1</strain>
    </source>
</reference>
<dbReference type="Proteomes" id="UP000050501">
    <property type="component" value="Unassembled WGS sequence"/>
</dbReference>
<dbReference type="AlphaFoldDB" id="A0A0M8JPT8"/>
<dbReference type="Gene3D" id="3.40.50.720">
    <property type="entry name" value="NAD(P)-binding Rossmann-like Domain"/>
    <property type="match status" value="1"/>
</dbReference>
<feature type="domain" description="Dihydrodipicolinate reductase N-terminal" evidence="3">
    <location>
        <begin position="9"/>
        <end position="80"/>
    </location>
</feature>
<name>A0A0M8JPT8_9CHLR</name>
<dbReference type="InterPro" id="IPR000846">
    <property type="entry name" value="DapB_N"/>
</dbReference>
<dbReference type="Pfam" id="PF19328">
    <property type="entry name" value="DAP_DH_C"/>
    <property type="match status" value="1"/>
</dbReference>
<dbReference type="Pfam" id="PF01113">
    <property type="entry name" value="DapB_N"/>
    <property type="match status" value="1"/>
</dbReference>
<gene>
    <name evidence="6" type="ORF">ADN01_01350</name>
    <name evidence="5" type="ORF">LSAC_02970</name>
</gene>
<dbReference type="NCBIfam" id="NF040740">
    <property type="entry name" value="ornith_Ord"/>
    <property type="match status" value="1"/>
</dbReference>
<dbReference type="OrthoDB" id="9767616at2"/>
<proteinExistence type="predicted"/>
<accession>A0A0M8JPT8</accession>
<dbReference type="PATRIC" id="fig|229921.5.peg.433"/>
<evidence type="ECO:0000313" key="6">
    <source>
        <dbReference type="EMBL" id="KPL91612.1"/>
    </source>
</evidence>
<dbReference type="EMBL" id="DF967975">
    <property type="protein sequence ID" value="GAP19072.1"/>
    <property type="molecule type" value="Genomic_DNA"/>
</dbReference>
<keyword evidence="7" id="KW-1185">Reference proteome</keyword>
<dbReference type="InterPro" id="IPR045760">
    <property type="entry name" value="DAP_DH_C"/>
</dbReference>
<dbReference type="STRING" id="229921.ADN01_01350"/>
<dbReference type="InterPro" id="IPR036291">
    <property type="entry name" value="NAD(P)-bd_dom_sf"/>
</dbReference>
<dbReference type="CDD" id="cd24146">
    <property type="entry name" value="nat-AmDH_N_like"/>
    <property type="match status" value="1"/>
</dbReference>
<evidence type="ECO:0000313" key="7">
    <source>
        <dbReference type="Proteomes" id="UP000050501"/>
    </source>
</evidence>
<dbReference type="GO" id="GO:0008839">
    <property type="term" value="F:4-hydroxy-tetrahydrodipicolinate reductase"/>
    <property type="evidence" value="ECO:0007669"/>
    <property type="project" value="InterPro"/>
</dbReference>
<reference evidence="5" key="1">
    <citation type="journal article" date="2015" name="Genome Announc.">
        <title>Draft Genome Sequences of Anaerolinea thermolimosa IMO-1, Bellilinea caldifistulae GOMI-1, Leptolinea tardivitalis YMTK-2, Levilinea saccharolytica KIBI-1, Longilinea arvoryzae KOME-1, Previously Described as Members of the Class Anaerolineae (Chloroflexi).</title>
        <authorList>
            <person name="Matsuura N."/>
            <person name="Tourlousse M.D."/>
            <person name="Ohashi A."/>
            <person name="Hugenholtz P."/>
            <person name="Sekiguchi Y."/>
        </authorList>
    </citation>
    <scope>NUCLEOTIDE SEQUENCE</scope>
    <source>
        <strain evidence="5">KIBI-1</strain>
    </source>
</reference>
<evidence type="ECO:0000313" key="5">
    <source>
        <dbReference type="EMBL" id="GAP19072.1"/>
    </source>
</evidence>
<dbReference type="GO" id="GO:0009089">
    <property type="term" value="P:lysine biosynthetic process via diaminopimelate"/>
    <property type="evidence" value="ECO:0007669"/>
    <property type="project" value="InterPro"/>
</dbReference>